<feature type="compositionally biased region" description="Basic residues" evidence="1">
    <location>
        <begin position="30"/>
        <end position="43"/>
    </location>
</feature>
<gene>
    <name evidence="2" type="ORF">SCLCIDRAFT_1214697</name>
</gene>
<dbReference type="Proteomes" id="UP000053989">
    <property type="component" value="Unassembled WGS sequence"/>
</dbReference>
<sequence>MLRGPLWALRCRRRPRRRVAHFQSSSALKKPSHALHHPSHSHASHSPSSSSASSTHERIEAGSVHALVDDAAARCVCNRIRTSGHPEITSGMVAGLLGHLDSHLLDRSTEGGDPF</sequence>
<dbReference type="HOGENOM" id="CLU_2110423_0_0_1"/>
<dbReference type="AlphaFoldDB" id="A0A0C3DQG5"/>
<reference evidence="3" key="2">
    <citation type="submission" date="2015-01" db="EMBL/GenBank/DDBJ databases">
        <title>Evolutionary Origins and Diversification of the Mycorrhizal Mutualists.</title>
        <authorList>
            <consortium name="DOE Joint Genome Institute"/>
            <consortium name="Mycorrhizal Genomics Consortium"/>
            <person name="Kohler A."/>
            <person name="Kuo A."/>
            <person name="Nagy L.G."/>
            <person name="Floudas D."/>
            <person name="Copeland A."/>
            <person name="Barry K.W."/>
            <person name="Cichocki N."/>
            <person name="Veneault-Fourrey C."/>
            <person name="LaButti K."/>
            <person name="Lindquist E.A."/>
            <person name="Lipzen A."/>
            <person name="Lundell T."/>
            <person name="Morin E."/>
            <person name="Murat C."/>
            <person name="Riley R."/>
            <person name="Ohm R."/>
            <person name="Sun H."/>
            <person name="Tunlid A."/>
            <person name="Henrissat B."/>
            <person name="Grigoriev I.V."/>
            <person name="Hibbett D.S."/>
            <person name="Martin F."/>
        </authorList>
    </citation>
    <scope>NUCLEOTIDE SEQUENCE [LARGE SCALE GENOMIC DNA]</scope>
    <source>
        <strain evidence="3">Foug A</strain>
    </source>
</reference>
<organism evidence="2 3">
    <name type="scientific">Scleroderma citrinum Foug A</name>
    <dbReference type="NCBI Taxonomy" id="1036808"/>
    <lineage>
        <taxon>Eukaryota</taxon>
        <taxon>Fungi</taxon>
        <taxon>Dikarya</taxon>
        <taxon>Basidiomycota</taxon>
        <taxon>Agaricomycotina</taxon>
        <taxon>Agaricomycetes</taxon>
        <taxon>Agaricomycetidae</taxon>
        <taxon>Boletales</taxon>
        <taxon>Sclerodermatineae</taxon>
        <taxon>Sclerodermataceae</taxon>
        <taxon>Scleroderma</taxon>
    </lineage>
</organism>
<feature type="compositionally biased region" description="Low complexity" evidence="1">
    <location>
        <begin position="44"/>
        <end position="54"/>
    </location>
</feature>
<dbReference type="EMBL" id="KN822039">
    <property type="protein sequence ID" value="KIM62900.1"/>
    <property type="molecule type" value="Genomic_DNA"/>
</dbReference>
<feature type="region of interest" description="Disordered" evidence="1">
    <location>
        <begin position="18"/>
        <end position="63"/>
    </location>
</feature>
<reference evidence="2 3" key="1">
    <citation type="submission" date="2014-04" db="EMBL/GenBank/DDBJ databases">
        <authorList>
            <consortium name="DOE Joint Genome Institute"/>
            <person name="Kuo A."/>
            <person name="Kohler A."/>
            <person name="Nagy L.G."/>
            <person name="Floudas D."/>
            <person name="Copeland A."/>
            <person name="Barry K.W."/>
            <person name="Cichocki N."/>
            <person name="Veneault-Fourrey C."/>
            <person name="LaButti K."/>
            <person name="Lindquist E.A."/>
            <person name="Lipzen A."/>
            <person name="Lundell T."/>
            <person name="Morin E."/>
            <person name="Murat C."/>
            <person name="Sun H."/>
            <person name="Tunlid A."/>
            <person name="Henrissat B."/>
            <person name="Grigoriev I.V."/>
            <person name="Hibbett D.S."/>
            <person name="Martin F."/>
            <person name="Nordberg H.P."/>
            <person name="Cantor M.N."/>
            <person name="Hua S.X."/>
        </authorList>
    </citation>
    <scope>NUCLEOTIDE SEQUENCE [LARGE SCALE GENOMIC DNA]</scope>
    <source>
        <strain evidence="2 3">Foug A</strain>
    </source>
</reference>
<name>A0A0C3DQG5_9AGAM</name>
<proteinExistence type="predicted"/>
<evidence type="ECO:0000313" key="3">
    <source>
        <dbReference type="Proteomes" id="UP000053989"/>
    </source>
</evidence>
<accession>A0A0C3DQG5</accession>
<protein>
    <submittedName>
        <fullName evidence="2">Uncharacterized protein</fullName>
    </submittedName>
</protein>
<evidence type="ECO:0000256" key="1">
    <source>
        <dbReference type="SAM" id="MobiDB-lite"/>
    </source>
</evidence>
<keyword evidence="3" id="KW-1185">Reference proteome</keyword>
<evidence type="ECO:0000313" key="2">
    <source>
        <dbReference type="EMBL" id="KIM62900.1"/>
    </source>
</evidence>
<dbReference type="InParanoid" id="A0A0C3DQG5"/>